<accession>A0A7L5DVM7</accession>
<evidence type="ECO:0000313" key="1">
    <source>
        <dbReference type="EMBL" id="QJD95155.1"/>
    </source>
</evidence>
<dbReference type="EMBL" id="CP051682">
    <property type="protein sequence ID" value="QJD95155.1"/>
    <property type="molecule type" value="Genomic_DNA"/>
</dbReference>
<dbReference type="RefSeq" id="WP_169606172.1">
    <property type="nucleotide sequence ID" value="NZ_CP051682.1"/>
</dbReference>
<dbReference type="Proteomes" id="UP000503278">
    <property type="component" value="Chromosome"/>
</dbReference>
<dbReference type="AlphaFoldDB" id="A0A7L5DVM7"/>
<sequence>MDNPFYVVYAAKQLGDVYGGNLAAYVPFKRVLSASMRARWVTDFTEPAYSNSYPFDIGFIYSEDLAGLAIYAEITPLDINRNPLPSGVRTINLLNEDSSFLLNQDGSRLVIYRQPEPSQPITLPVAEYIGLNRLLINIPFTNQVYYFNLVLKYNNAEGVHTITQTQTIRIDNAVDDQSVYLRWIGLTGCWNYYRFIYNQEVTLDVQNAVIVKNYVQDWAVQDSIEEVISKSAGQKMKVMAEDLSVADIKGLQSLKYSPKLQMLVSKSPVQWQTVVLNTATFAEYETRNGQAPFSVTFNLPSLNIQTQ</sequence>
<keyword evidence="2" id="KW-1185">Reference proteome</keyword>
<reference evidence="1 2" key="1">
    <citation type="submission" date="2020-04" db="EMBL/GenBank/DDBJ databases">
        <title>Genome sequencing of novel species.</title>
        <authorList>
            <person name="Heo J."/>
            <person name="Kim S.-J."/>
            <person name="Kim J.-S."/>
            <person name="Hong S.-B."/>
            <person name="Kwon S.-W."/>
        </authorList>
    </citation>
    <scope>NUCLEOTIDE SEQUENCE [LARGE SCALE GENOMIC DNA]</scope>
    <source>
        <strain evidence="1 2">F39-2</strain>
    </source>
</reference>
<protein>
    <submittedName>
        <fullName evidence="1">Uncharacterized protein</fullName>
    </submittedName>
</protein>
<proteinExistence type="predicted"/>
<name>A0A7L5DVM7_9SPHI</name>
<dbReference type="KEGG" id="mrob:HH214_04305"/>
<gene>
    <name evidence="1" type="ORF">HH214_04305</name>
</gene>
<organism evidence="1 2">
    <name type="scientific">Mucilaginibacter robiniae</name>
    <dbReference type="NCBI Taxonomy" id="2728022"/>
    <lineage>
        <taxon>Bacteria</taxon>
        <taxon>Pseudomonadati</taxon>
        <taxon>Bacteroidota</taxon>
        <taxon>Sphingobacteriia</taxon>
        <taxon>Sphingobacteriales</taxon>
        <taxon>Sphingobacteriaceae</taxon>
        <taxon>Mucilaginibacter</taxon>
    </lineage>
</organism>
<evidence type="ECO:0000313" key="2">
    <source>
        <dbReference type="Proteomes" id="UP000503278"/>
    </source>
</evidence>